<dbReference type="AlphaFoldDB" id="A0A6F9DID5"/>
<dbReference type="PANTHER" id="PTHR45971">
    <property type="entry name" value="PHOX (PX) DOMAIN-CONTAINING PROTEIN"/>
    <property type="match status" value="1"/>
</dbReference>
<organism evidence="7">
    <name type="scientific">Phallusia mammillata</name>
    <dbReference type="NCBI Taxonomy" id="59560"/>
    <lineage>
        <taxon>Eukaryota</taxon>
        <taxon>Metazoa</taxon>
        <taxon>Chordata</taxon>
        <taxon>Tunicata</taxon>
        <taxon>Ascidiacea</taxon>
        <taxon>Phlebobranchia</taxon>
        <taxon>Ascidiidae</taxon>
        <taxon>Phallusia</taxon>
    </lineage>
</organism>
<dbReference type="SUPFAM" id="SSF140741">
    <property type="entry name" value="RUN domain-like"/>
    <property type="match status" value="1"/>
</dbReference>
<keyword evidence="4" id="KW-0072">Autophagy</keyword>
<dbReference type="InterPro" id="IPR025258">
    <property type="entry name" value="RH_dom"/>
</dbReference>
<dbReference type="GO" id="GO:0005770">
    <property type="term" value="C:late endosome"/>
    <property type="evidence" value="ECO:0007669"/>
    <property type="project" value="UniProtKB-SubCell"/>
</dbReference>
<evidence type="ECO:0000256" key="3">
    <source>
        <dbReference type="ARBA" id="ARBA00022753"/>
    </source>
</evidence>
<protein>
    <submittedName>
        <fullName evidence="7">Uncharacterized protein LOC100181521</fullName>
    </submittedName>
</protein>
<comment type="subcellular location">
    <subcellularLocation>
        <location evidence="1">Late endosome</location>
    </subcellularLocation>
</comment>
<evidence type="ECO:0000256" key="2">
    <source>
        <dbReference type="ARBA" id="ARBA00022553"/>
    </source>
</evidence>
<dbReference type="GO" id="GO:1901981">
    <property type="term" value="F:phosphatidylinositol phosphate binding"/>
    <property type="evidence" value="ECO:0007669"/>
    <property type="project" value="TreeGrafter"/>
</dbReference>
<keyword evidence="3" id="KW-0967">Endosome</keyword>
<dbReference type="SMART" id="SM01175">
    <property type="entry name" value="DUF4206"/>
    <property type="match status" value="1"/>
</dbReference>
<keyword evidence="2" id="KW-0597">Phosphoprotein</keyword>
<feature type="compositionally biased region" description="Polar residues" evidence="5">
    <location>
        <begin position="635"/>
        <end position="656"/>
    </location>
</feature>
<dbReference type="InterPro" id="IPR037213">
    <property type="entry name" value="Run_dom_sf"/>
</dbReference>
<sequence length="1007" mass="112138">MTHVLDSQYHSDERLKLFSNLKTTIERIVSQHSTDILYVHGGVTSLVKSFDAIFRHGIKPSTKFNQVDVADVEDYWLFVETLQWLNPSFAFDIENLKKFAFSDSTHGTSNKTKSPTSYHVRRRSKSRGQLWLEKSIKMKNLSTQIKCLLAGGSSVSQHYYDWAFLRDAKFVSATLICLEALEHNSATLLADVPVDLFGKLEDACSDRKFVRVHSTDTSIVENPVVPNEAELFPSNKPSSQDIVDPLCGSLQPTKVFPLHRTSGNHYATSEASTAADDQLLLVNNMGSVASAASCLGGCSSNLDLTADNISATYQLLQTNDNLPFYSKPLFNDDSSEDFNDDLGFLLGVTNSSQMTVESPHIYHVSESDEIAPNSRHFPETRSEQHQLSALPDVVVSAEESFLSQPITKHFSIPPTNPDQFDDMLLPVSMNVSNNAQQTNTKLKFSSEIDNSLKQNSVQTHRRSRSDHIKGQKIFSSDEATQNILLNTSSSFPSLCDIDGNSESQDYRNENTPKTRSLMTFLQNQDLTTCADIDKENAHFHFSEMLIGAIEQVKCQVKNKTENNQAMQVAANNFLIGAEFGQPPAATLTPPVYVGTTSSVVTSPSCGYSSPFGSITSDDDLSHSVSSSNLALLPNTPHSTTVSDLSSPIPSETSLPQSSSLNKLLRMDSFRTAESIAIGLLKTFSGQRRVTASEVKWLISEEDVPQKLLPMPSSTSIDPDVATSNDASLDSSVRIRGNQDWAPPRPQIIFHTPVRLKLKVAMVKQNYRCAGCGTLVNKAYMKRFRYCEYVGKYFCSCCHDNKLSVIPANILHKFDFTRYKVSNFSYDLIQGISSDPLFNLNDINSNIYKKVKSLSSILALRKQMLPLFKYIQACRLATSAVSDDESNTQTLKAQIPGLVPQYMLDGDVHLYSLDGLIEVKSGTMLHNVKEAVSMATNHLNQCELCQMKGFICEYCKDHSHIIFPHQQNTTTCEVCHSCYHTKCFNPLSCPKCKRISKRKELLRRKELV</sequence>
<name>A0A6F9DID5_9ASCI</name>
<dbReference type="Gene3D" id="1.20.58.900">
    <property type="match status" value="1"/>
</dbReference>
<dbReference type="PROSITE" id="PS50826">
    <property type="entry name" value="RUN"/>
    <property type="match status" value="1"/>
</dbReference>
<gene>
    <name evidence="7" type="primary">LOC100181521-001</name>
</gene>
<dbReference type="InterPro" id="IPR048569">
    <property type="entry name" value="RUBC_PIKBD"/>
</dbReference>
<accession>A0A6F9DID5</accession>
<evidence type="ECO:0000259" key="6">
    <source>
        <dbReference type="PROSITE" id="PS50826"/>
    </source>
</evidence>
<feature type="domain" description="RUN" evidence="6">
    <location>
        <begin position="37"/>
        <end position="191"/>
    </location>
</feature>
<reference evidence="7" key="1">
    <citation type="submission" date="2020-04" db="EMBL/GenBank/DDBJ databases">
        <authorList>
            <person name="Neveu A P."/>
        </authorList>
    </citation>
    <scope>NUCLEOTIDE SEQUENCE</scope>
    <source>
        <tissue evidence="7">Whole embryo</tissue>
    </source>
</reference>
<dbReference type="SMART" id="SM00593">
    <property type="entry name" value="RUN"/>
    <property type="match status" value="1"/>
</dbReference>
<dbReference type="Pfam" id="PF21054">
    <property type="entry name" value="RUBC_PIKBD"/>
    <property type="match status" value="1"/>
</dbReference>
<dbReference type="EMBL" id="LR786803">
    <property type="protein sequence ID" value="CAB3262665.1"/>
    <property type="molecule type" value="mRNA"/>
</dbReference>
<proteinExistence type="evidence at transcript level"/>
<dbReference type="InterPro" id="IPR004012">
    <property type="entry name" value="Run_dom"/>
</dbReference>
<dbReference type="PANTHER" id="PTHR45971:SF1">
    <property type="entry name" value="RUBICON, ISOFORM A"/>
    <property type="match status" value="1"/>
</dbReference>
<dbReference type="GO" id="GO:0006914">
    <property type="term" value="P:autophagy"/>
    <property type="evidence" value="ECO:0007669"/>
    <property type="project" value="UniProtKB-KW"/>
</dbReference>
<dbReference type="InterPro" id="IPR052428">
    <property type="entry name" value="Autophagy_HostDef_Reg"/>
</dbReference>
<feature type="compositionally biased region" description="Polar residues" evidence="5">
    <location>
        <begin position="104"/>
        <end position="117"/>
    </location>
</feature>
<evidence type="ECO:0000256" key="4">
    <source>
        <dbReference type="ARBA" id="ARBA00023006"/>
    </source>
</evidence>
<evidence type="ECO:0000256" key="1">
    <source>
        <dbReference type="ARBA" id="ARBA00004603"/>
    </source>
</evidence>
<evidence type="ECO:0000256" key="5">
    <source>
        <dbReference type="SAM" id="MobiDB-lite"/>
    </source>
</evidence>
<dbReference type="Pfam" id="PF02759">
    <property type="entry name" value="RUN"/>
    <property type="match status" value="1"/>
</dbReference>
<feature type="region of interest" description="Disordered" evidence="5">
    <location>
        <begin position="631"/>
        <end position="656"/>
    </location>
</feature>
<feature type="region of interest" description="Disordered" evidence="5">
    <location>
        <begin position="104"/>
        <end position="125"/>
    </location>
</feature>
<evidence type="ECO:0000313" key="7">
    <source>
        <dbReference type="EMBL" id="CAB3262665.1"/>
    </source>
</evidence>
<dbReference type="Pfam" id="PF13901">
    <property type="entry name" value="RH_dom"/>
    <property type="match status" value="1"/>
</dbReference>